<evidence type="ECO:0000256" key="2">
    <source>
        <dbReference type="ARBA" id="ARBA00004791"/>
    </source>
</evidence>
<feature type="binding site" evidence="11">
    <location>
        <begin position="142"/>
        <end position="149"/>
    </location>
    <ligand>
        <name>UMP</name>
        <dbReference type="ChEBI" id="CHEBI:57865"/>
    </ligand>
</feature>
<evidence type="ECO:0000256" key="6">
    <source>
        <dbReference type="ARBA" id="ARBA00022741"/>
    </source>
</evidence>
<keyword evidence="8 11" id="KW-0067">ATP-binding</keyword>
<protein>
    <recommendedName>
        <fullName evidence="11">Uridylate kinase</fullName>
        <shortName evidence="11">UK</shortName>
        <ecNumber evidence="11">2.7.4.22</ecNumber>
    </recommendedName>
    <alternativeName>
        <fullName evidence="11">Uridine monophosphate kinase</fullName>
        <shortName evidence="11">UMP kinase</shortName>
        <shortName evidence="11">UMPK</shortName>
    </alternativeName>
</protein>
<feature type="binding site" evidence="11">
    <location>
        <position position="59"/>
    </location>
    <ligand>
        <name>UMP</name>
        <dbReference type="ChEBI" id="CHEBI:57865"/>
    </ligand>
</feature>
<dbReference type="UniPathway" id="UPA00159">
    <property type="reaction ID" value="UER00275"/>
</dbReference>
<dbReference type="RefSeq" id="WP_148597344.1">
    <property type="nucleotide sequence ID" value="NZ_CP042997.1"/>
</dbReference>
<dbReference type="KEGG" id="agv:OJF2_64230"/>
<feature type="binding site" evidence="11">
    <location>
        <begin position="17"/>
        <end position="20"/>
    </location>
    <ligand>
        <name>ATP</name>
        <dbReference type="ChEBI" id="CHEBI:30616"/>
    </ligand>
</feature>
<dbReference type="InterPro" id="IPR011817">
    <property type="entry name" value="Uridylate_kinase"/>
</dbReference>
<dbReference type="EMBL" id="CP042997">
    <property type="protein sequence ID" value="QEH37832.1"/>
    <property type="molecule type" value="Genomic_DNA"/>
</dbReference>
<reference evidence="13 14" key="1">
    <citation type="submission" date="2019-08" db="EMBL/GenBank/DDBJ databases">
        <title>Deep-cultivation of Planctomycetes and their phenomic and genomic characterization uncovers novel biology.</title>
        <authorList>
            <person name="Wiegand S."/>
            <person name="Jogler M."/>
            <person name="Boedeker C."/>
            <person name="Pinto D."/>
            <person name="Vollmers J."/>
            <person name="Rivas-Marin E."/>
            <person name="Kohn T."/>
            <person name="Peeters S.H."/>
            <person name="Heuer A."/>
            <person name="Rast P."/>
            <person name="Oberbeckmann S."/>
            <person name="Bunk B."/>
            <person name="Jeske O."/>
            <person name="Meyerdierks A."/>
            <person name="Storesund J.E."/>
            <person name="Kallscheuer N."/>
            <person name="Luecker S."/>
            <person name="Lage O.M."/>
            <person name="Pohl T."/>
            <person name="Merkel B.J."/>
            <person name="Hornburger P."/>
            <person name="Mueller R.-W."/>
            <person name="Bruemmer F."/>
            <person name="Labrenz M."/>
            <person name="Spormann A.M."/>
            <person name="Op den Camp H."/>
            <person name="Overmann J."/>
            <person name="Amann R."/>
            <person name="Jetten M.S.M."/>
            <person name="Mascher T."/>
            <person name="Medema M.H."/>
            <person name="Devos D.P."/>
            <person name="Kaster A.-K."/>
            <person name="Ovreas L."/>
            <person name="Rohde M."/>
            <person name="Galperin M.Y."/>
            <person name="Jogler C."/>
        </authorList>
    </citation>
    <scope>NUCLEOTIDE SEQUENCE [LARGE SCALE GENOMIC DNA]</scope>
    <source>
        <strain evidence="13 14">OJF2</strain>
    </source>
</reference>
<comment type="caution">
    <text evidence="11">Lacks conserved residue(s) required for the propagation of feature annotation.</text>
</comment>
<comment type="pathway">
    <text evidence="2 11">Pyrimidine metabolism; CTP biosynthesis via de novo pathway; UDP from UMP (UMPK route): step 1/1.</text>
</comment>
<keyword evidence="9 11" id="KW-0665">Pyrimidine biosynthesis</keyword>
<dbReference type="Pfam" id="PF00696">
    <property type="entry name" value="AA_kinase"/>
    <property type="match status" value="1"/>
</dbReference>
<organism evidence="13 14">
    <name type="scientific">Aquisphaera giovannonii</name>
    <dbReference type="NCBI Taxonomy" id="406548"/>
    <lineage>
        <taxon>Bacteria</taxon>
        <taxon>Pseudomonadati</taxon>
        <taxon>Planctomycetota</taxon>
        <taxon>Planctomycetia</taxon>
        <taxon>Isosphaerales</taxon>
        <taxon>Isosphaeraceae</taxon>
        <taxon>Aquisphaera</taxon>
    </lineage>
</organism>
<evidence type="ECO:0000313" key="13">
    <source>
        <dbReference type="EMBL" id="QEH37832.1"/>
    </source>
</evidence>
<evidence type="ECO:0000256" key="5">
    <source>
        <dbReference type="ARBA" id="ARBA00022679"/>
    </source>
</evidence>
<feature type="domain" description="Aspartate/glutamate/uridylate kinase" evidence="12">
    <location>
        <begin position="13"/>
        <end position="223"/>
    </location>
</feature>
<evidence type="ECO:0000256" key="7">
    <source>
        <dbReference type="ARBA" id="ARBA00022777"/>
    </source>
</evidence>
<dbReference type="OrthoDB" id="9807458at2"/>
<feature type="binding site" evidence="11">
    <location>
        <position position="64"/>
    </location>
    <ligand>
        <name>ATP</name>
        <dbReference type="ChEBI" id="CHEBI:30616"/>
    </ligand>
</feature>
<dbReference type="Proteomes" id="UP000324233">
    <property type="component" value="Chromosome"/>
</dbReference>
<evidence type="ECO:0000256" key="3">
    <source>
        <dbReference type="ARBA" id="ARBA00007614"/>
    </source>
</evidence>
<evidence type="ECO:0000259" key="12">
    <source>
        <dbReference type="Pfam" id="PF00696"/>
    </source>
</evidence>
<evidence type="ECO:0000313" key="14">
    <source>
        <dbReference type="Proteomes" id="UP000324233"/>
    </source>
</evidence>
<dbReference type="GO" id="GO:0006225">
    <property type="term" value="P:UDP biosynthetic process"/>
    <property type="evidence" value="ECO:0007669"/>
    <property type="project" value="TreeGrafter"/>
</dbReference>
<gene>
    <name evidence="11 13" type="primary">pyrH</name>
    <name evidence="13" type="ORF">OJF2_64230</name>
</gene>
<comment type="subunit">
    <text evidence="11">Homohexamer.</text>
</comment>
<dbReference type="Gene3D" id="3.40.1160.10">
    <property type="entry name" value="Acetylglutamate kinase-like"/>
    <property type="match status" value="1"/>
</dbReference>
<dbReference type="EC" id="2.7.4.22" evidence="11"/>
<keyword evidence="4 11" id="KW-0963">Cytoplasm</keyword>
<dbReference type="PIRSF" id="PIRSF005650">
    <property type="entry name" value="Uridylate_kin"/>
    <property type="match status" value="1"/>
</dbReference>
<dbReference type="CDD" id="cd04254">
    <property type="entry name" value="AAK_UMPK-PyrH-Ec"/>
    <property type="match status" value="1"/>
</dbReference>
<accession>A0A5B9WB96</accession>
<dbReference type="SUPFAM" id="SSF53633">
    <property type="entry name" value="Carbamate kinase-like"/>
    <property type="match status" value="1"/>
</dbReference>
<feature type="binding site" evidence="11">
    <location>
        <position position="169"/>
    </location>
    <ligand>
        <name>ATP</name>
        <dbReference type="ChEBI" id="CHEBI:30616"/>
    </ligand>
</feature>
<evidence type="ECO:0000256" key="1">
    <source>
        <dbReference type="ARBA" id="ARBA00004496"/>
    </source>
</evidence>
<dbReference type="NCBIfam" id="TIGR02075">
    <property type="entry name" value="pyrH_bact"/>
    <property type="match status" value="1"/>
</dbReference>
<sequence>MEGTTTGTPAFRRILLKLSGESFCRPGGSGISVDEVSRIARQASRVASLGVELAIVVGGGNILRGGQLSRDNDVIKEATAHYMGMTATVINGLALQDAMEGLGCETRLMTTIRMEEVAEPFIRRRALSHLSKGRVIILATGTGSPFVTTDTAAALRGKELGVDVILKATRVDGIFSADPEKNPHAVLYPHLTCEQVLADQLKVMDLTAIGMCMENHLPILVFNFKKEGNIERAVLGEPIGTWVSAGPRPRSSSPPAT</sequence>
<feature type="binding site" evidence="11">
    <location>
        <position position="175"/>
    </location>
    <ligand>
        <name>ATP</name>
        <dbReference type="ChEBI" id="CHEBI:30616"/>
    </ligand>
</feature>
<proteinExistence type="inferred from homology"/>
<dbReference type="GO" id="GO:0005524">
    <property type="term" value="F:ATP binding"/>
    <property type="evidence" value="ECO:0007669"/>
    <property type="project" value="UniProtKB-KW"/>
</dbReference>
<dbReference type="PANTHER" id="PTHR42833:SF4">
    <property type="entry name" value="URIDYLATE KINASE PUMPKIN, CHLOROPLASTIC"/>
    <property type="match status" value="1"/>
</dbReference>
<dbReference type="GO" id="GO:0005737">
    <property type="term" value="C:cytoplasm"/>
    <property type="evidence" value="ECO:0007669"/>
    <property type="project" value="UniProtKB-SubCell"/>
</dbReference>
<comment type="function">
    <text evidence="11">Catalyzes the reversible phosphorylation of UMP to UDP.</text>
</comment>
<keyword evidence="6 11" id="KW-0547">Nucleotide-binding</keyword>
<evidence type="ECO:0000256" key="11">
    <source>
        <dbReference type="HAMAP-Rule" id="MF_01220"/>
    </source>
</evidence>
<dbReference type="PANTHER" id="PTHR42833">
    <property type="entry name" value="URIDYLATE KINASE"/>
    <property type="match status" value="1"/>
</dbReference>
<keyword evidence="7 11" id="KW-0418">Kinase</keyword>
<keyword evidence="5 11" id="KW-0808">Transferase</keyword>
<comment type="similarity">
    <text evidence="3 11">Belongs to the UMP kinase family.</text>
</comment>
<comment type="catalytic activity">
    <reaction evidence="10 11">
        <text>UMP + ATP = UDP + ADP</text>
        <dbReference type="Rhea" id="RHEA:24400"/>
        <dbReference type="ChEBI" id="CHEBI:30616"/>
        <dbReference type="ChEBI" id="CHEBI:57865"/>
        <dbReference type="ChEBI" id="CHEBI:58223"/>
        <dbReference type="ChEBI" id="CHEBI:456216"/>
        <dbReference type="EC" id="2.7.4.22"/>
    </reaction>
</comment>
<evidence type="ECO:0000256" key="9">
    <source>
        <dbReference type="ARBA" id="ARBA00022975"/>
    </source>
</evidence>
<evidence type="ECO:0000256" key="8">
    <source>
        <dbReference type="ARBA" id="ARBA00022840"/>
    </source>
</evidence>
<feature type="binding site" evidence="11">
    <location>
        <position position="178"/>
    </location>
    <ligand>
        <name>ATP</name>
        <dbReference type="ChEBI" id="CHEBI:30616"/>
    </ligand>
</feature>
<name>A0A5B9WB96_9BACT</name>
<dbReference type="GO" id="GO:0033862">
    <property type="term" value="F:UMP kinase activity"/>
    <property type="evidence" value="ECO:0007669"/>
    <property type="project" value="UniProtKB-EC"/>
</dbReference>
<dbReference type="InterPro" id="IPR015963">
    <property type="entry name" value="Uridylate_kinase_bac"/>
</dbReference>
<comment type="subcellular location">
    <subcellularLocation>
        <location evidence="1 11">Cytoplasm</location>
    </subcellularLocation>
</comment>
<comment type="activity regulation">
    <text evidence="11">Inhibited by UTP.</text>
</comment>
<dbReference type="GO" id="GO:0044210">
    <property type="term" value="P:'de novo' CTP biosynthetic process"/>
    <property type="evidence" value="ECO:0007669"/>
    <property type="project" value="UniProtKB-UniRule"/>
</dbReference>
<dbReference type="FunFam" id="3.40.1160.10:FF:000001">
    <property type="entry name" value="Uridylate kinase"/>
    <property type="match status" value="1"/>
</dbReference>
<dbReference type="AlphaFoldDB" id="A0A5B9WB96"/>
<dbReference type="HAMAP" id="MF_01220_B">
    <property type="entry name" value="PyrH_B"/>
    <property type="match status" value="1"/>
</dbReference>
<evidence type="ECO:0000256" key="10">
    <source>
        <dbReference type="ARBA" id="ARBA00047767"/>
    </source>
</evidence>
<dbReference type="InterPro" id="IPR036393">
    <property type="entry name" value="AceGlu_kinase-like_sf"/>
</dbReference>
<evidence type="ECO:0000256" key="4">
    <source>
        <dbReference type="ARBA" id="ARBA00022490"/>
    </source>
</evidence>
<dbReference type="InterPro" id="IPR001048">
    <property type="entry name" value="Asp/Glu/Uridylate_kinase"/>
</dbReference>
<keyword evidence="14" id="KW-1185">Reference proteome</keyword>
<feature type="binding site" evidence="11">
    <location>
        <position position="60"/>
    </location>
    <ligand>
        <name>ATP</name>
        <dbReference type="ChEBI" id="CHEBI:30616"/>
    </ligand>
</feature>